<evidence type="ECO:0000313" key="3">
    <source>
        <dbReference type="EMBL" id="AUW94339.1"/>
    </source>
</evidence>
<keyword evidence="1" id="KW-0051">Antiviral defense</keyword>
<feature type="domain" description="CRISPR type III-associated protein" evidence="2">
    <location>
        <begin position="8"/>
        <end position="160"/>
    </location>
</feature>
<evidence type="ECO:0000256" key="1">
    <source>
        <dbReference type="ARBA" id="ARBA00023118"/>
    </source>
</evidence>
<dbReference type="NCBIfam" id="TIGR01894">
    <property type="entry name" value="cas_TM1795_cmr1"/>
    <property type="match status" value="1"/>
</dbReference>
<sequence length="379" mass="42441">MHKIVARFELTTPSFLGGMDPNNATDPVLLRGASLRGVLRFWWRAYMFSVLGQDLKKLHEYEDKLFGSSEKGTGRVQIVSVQTSSIMKRELGKQFIEKKPGLKYLSYGAANRQAIMAPLEFDLTLAIRSAPDDSVNKALMLLGTLGGIGARSRRGWGSLSLLSLQENGREIWRAPETVADLATFWKTIAEESLMLQTSLPSFTALSSRMRIYVLEEGEAVDLLNLVGTEFQRYRSFGLKGKLGNEDAEQNFKDDHDAMQRAVVEKEPPHKAPKRTIFGLPHNYQFSSAKGAKLSITSSGQRRASPLFFHIQKLGTHYAAVAAIIPATFLNEPTLTIMMNPRQTVSARIESYYDVIEQFITGKHRHSGTARFPKEVCIWP</sequence>
<reference evidence="3 4" key="1">
    <citation type="journal article" date="2019" name="Sci. Rep.">
        <title>Sulfobacillus thermotolerans: new insights into resistance and metabolic capacities of acidophilic chemolithotrophs.</title>
        <authorList>
            <person name="Panyushkina A.E."/>
            <person name="Babenko V.V."/>
            <person name="Nikitina A.S."/>
            <person name="Selezneva O.V."/>
            <person name="Tsaplina I.A."/>
            <person name="Letarova M.A."/>
            <person name="Kostryukova E.S."/>
            <person name="Letarov A.V."/>
        </authorList>
    </citation>
    <scope>NUCLEOTIDE SEQUENCE [LARGE SCALE GENOMIC DNA]</scope>
    <source>
        <strain evidence="3 4">Kr1</strain>
    </source>
</reference>
<dbReference type="InterPro" id="IPR007522">
    <property type="entry name" value="CRISPR-assoc_prot_TM1795"/>
</dbReference>
<organism evidence="3 4">
    <name type="scientific">Sulfobacillus thermotolerans</name>
    <dbReference type="NCBI Taxonomy" id="338644"/>
    <lineage>
        <taxon>Bacteria</taxon>
        <taxon>Bacillati</taxon>
        <taxon>Bacillota</taxon>
        <taxon>Clostridia</taxon>
        <taxon>Eubacteriales</taxon>
        <taxon>Clostridiales Family XVII. Incertae Sedis</taxon>
        <taxon>Sulfobacillus</taxon>
    </lineage>
</organism>
<dbReference type="EMBL" id="CP019454">
    <property type="protein sequence ID" value="AUW94339.1"/>
    <property type="molecule type" value="Genomic_DNA"/>
</dbReference>
<keyword evidence="4" id="KW-1185">Reference proteome</keyword>
<evidence type="ECO:0000259" key="2">
    <source>
        <dbReference type="Pfam" id="PF03787"/>
    </source>
</evidence>
<proteinExistence type="predicted"/>
<dbReference type="Proteomes" id="UP000325292">
    <property type="component" value="Chromosome"/>
</dbReference>
<gene>
    <name evidence="3" type="ORF">BXT84_10640</name>
</gene>
<protein>
    <submittedName>
        <fullName evidence="3">Type III-B CRISPR module RAMP protein Cmr1</fullName>
    </submittedName>
</protein>
<name>A0ABN5H1D6_9FIRM</name>
<evidence type="ECO:0000313" key="4">
    <source>
        <dbReference type="Proteomes" id="UP000325292"/>
    </source>
</evidence>
<dbReference type="InterPro" id="IPR005537">
    <property type="entry name" value="RAMP_III_fam"/>
</dbReference>
<accession>A0ABN5H1D6</accession>
<dbReference type="Pfam" id="PF03787">
    <property type="entry name" value="RAMPs"/>
    <property type="match status" value="1"/>
</dbReference>